<evidence type="ECO:0000313" key="3">
    <source>
        <dbReference type="Proteomes" id="UP000825008"/>
    </source>
</evidence>
<name>A0A9X7ZCZ5_9MYCO</name>
<protein>
    <submittedName>
        <fullName evidence="2">Uncharacterized protein</fullName>
    </submittedName>
</protein>
<dbReference type="Proteomes" id="UP000825008">
    <property type="component" value="Chromosome"/>
</dbReference>
<sequence>MTTAELFGQQVPIAGVPWPAYKLVALGIGLVTLLIVGAVTSNAAAAVLTAAGACAAVWLVLGLQHPRRPSQR</sequence>
<dbReference type="KEGG" id="mher:K3U94_12245"/>
<keyword evidence="1" id="KW-1133">Transmembrane helix</keyword>
<evidence type="ECO:0000256" key="1">
    <source>
        <dbReference type="SAM" id="Phobius"/>
    </source>
</evidence>
<dbReference type="AlphaFoldDB" id="A0A9X7ZCZ5"/>
<evidence type="ECO:0000313" key="2">
    <source>
        <dbReference type="EMBL" id="QZA05856.1"/>
    </source>
</evidence>
<feature type="transmembrane region" description="Helical" evidence="1">
    <location>
        <begin position="45"/>
        <end position="63"/>
    </location>
</feature>
<feature type="transmembrane region" description="Helical" evidence="1">
    <location>
        <begin position="20"/>
        <end position="39"/>
    </location>
</feature>
<dbReference type="EMBL" id="CP080997">
    <property type="protein sequence ID" value="QZA05856.1"/>
    <property type="molecule type" value="Genomic_DNA"/>
</dbReference>
<organism evidence="2 3">
    <name type="scientific">Mycolicibacter heraklionensis</name>
    <dbReference type="NCBI Taxonomy" id="512402"/>
    <lineage>
        <taxon>Bacteria</taxon>
        <taxon>Bacillati</taxon>
        <taxon>Actinomycetota</taxon>
        <taxon>Actinomycetes</taxon>
        <taxon>Mycobacteriales</taxon>
        <taxon>Mycobacteriaceae</taxon>
        <taxon>Mycolicibacter</taxon>
    </lineage>
</organism>
<proteinExistence type="predicted"/>
<keyword evidence="1" id="KW-0812">Transmembrane</keyword>
<reference evidence="2" key="1">
    <citation type="submission" date="2021-08" db="EMBL/GenBank/DDBJ databases">
        <title>Whole genome sequencing of non-tuberculosis mycobacteria type-strains.</title>
        <authorList>
            <person name="Igarashi Y."/>
            <person name="Osugi A."/>
            <person name="Mitarai S."/>
        </authorList>
    </citation>
    <scope>NUCLEOTIDE SEQUENCE</scope>
    <source>
        <strain evidence="2">JCM 30995</strain>
    </source>
</reference>
<accession>A0A9X7ZCZ5</accession>
<keyword evidence="1" id="KW-0472">Membrane</keyword>
<dbReference type="RefSeq" id="WP_220693896.1">
    <property type="nucleotide sequence ID" value="NZ_CP080997.1"/>
</dbReference>
<gene>
    <name evidence="2" type="ORF">K3U94_12245</name>
</gene>